<dbReference type="Proteomes" id="UP000001514">
    <property type="component" value="Unassembled WGS sequence"/>
</dbReference>
<gene>
    <name evidence="7" type="ORF">SELMODRAFT_107344</name>
</gene>
<dbReference type="eggNOG" id="KOG1919">
    <property type="taxonomic scope" value="Eukaryota"/>
</dbReference>
<evidence type="ECO:0000256" key="3">
    <source>
        <dbReference type="ARBA" id="ARBA00023235"/>
    </source>
</evidence>
<dbReference type="FunCoup" id="D8S3A7">
    <property type="interactions" value="757"/>
</dbReference>
<name>D8S3A7_SELML</name>
<dbReference type="InterPro" id="IPR050188">
    <property type="entry name" value="RluA_PseudoU_synthase"/>
</dbReference>
<accession>D8S3A7</accession>
<dbReference type="InterPro" id="IPR036986">
    <property type="entry name" value="S4_RNA-bd_sf"/>
</dbReference>
<evidence type="ECO:0000256" key="2">
    <source>
        <dbReference type="ARBA" id="ARBA00010876"/>
    </source>
</evidence>
<feature type="domain" description="RNA-binding S4" evidence="6">
    <location>
        <begin position="48"/>
        <end position="106"/>
    </location>
</feature>
<dbReference type="Gene3D" id="3.10.290.10">
    <property type="entry name" value="RNA-binding S4 domain"/>
    <property type="match status" value="1"/>
</dbReference>
<evidence type="ECO:0000313" key="7">
    <source>
        <dbReference type="EMBL" id="EFJ21075.1"/>
    </source>
</evidence>
<feature type="compositionally biased region" description="Basic and acidic residues" evidence="5">
    <location>
        <begin position="191"/>
        <end position="202"/>
    </location>
</feature>
<keyword evidence="4" id="KW-0694">RNA-binding</keyword>
<keyword evidence="3" id="KW-0413">Isomerase</keyword>
<evidence type="ECO:0000256" key="5">
    <source>
        <dbReference type="SAM" id="MobiDB-lite"/>
    </source>
</evidence>
<dbReference type="InterPro" id="IPR006145">
    <property type="entry name" value="PsdUridine_synth_RsuA/RluA"/>
</dbReference>
<organism evidence="8">
    <name type="scientific">Selaginella moellendorffii</name>
    <name type="common">Spikemoss</name>
    <dbReference type="NCBI Taxonomy" id="88036"/>
    <lineage>
        <taxon>Eukaryota</taxon>
        <taxon>Viridiplantae</taxon>
        <taxon>Streptophyta</taxon>
        <taxon>Embryophyta</taxon>
        <taxon>Tracheophyta</taxon>
        <taxon>Lycopodiopsida</taxon>
        <taxon>Selaginellales</taxon>
        <taxon>Selaginellaceae</taxon>
        <taxon>Selaginella</taxon>
    </lineage>
</organism>
<dbReference type="AlphaFoldDB" id="D8S3A7"/>
<dbReference type="HOGENOM" id="CLU_016902_4_3_1"/>
<feature type="region of interest" description="Disordered" evidence="5">
    <location>
        <begin position="167"/>
        <end position="210"/>
    </location>
</feature>
<dbReference type="InterPro" id="IPR002942">
    <property type="entry name" value="S4_RNA-bd"/>
</dbReference>
<feature type="compositionally biased region" description="Acidic residues" evidence="5">
    <location>
        <begin position="167"/>
        <end position="190"/>
    </location>
</feature>
<evidence type="ECO:0000256" key="4">
    <source>
        <dbReference type="PROSITE-ProRule" id="PRU00182"/>
    </source>
</evidence>
<dbReference type="SMART" id="SM00363">
    <property type="entry name" value="S4"/>
    <property type="match status" value="1"/>
</dbReference>
<comment type="catalytic activity">
    <reaction evidence="1">
        <text>a uridine in RNA = a pseudouridine in RNA</text>
        <dbReference type="Rhea" id="RHEA:48348"/>
        <dbReference type="Rhea" id="RHEA-COMP:12068"/>
        <dbReference type="Rhea" id="RHEA-COMP:12069"/>
        <dbReference type="ChEBI" id="CHEBI:65314"/>
        <dbReference type="ChEBI" id="CHEBI:65315"/>
    </reaction>
</comment>
<dbReference type="InterPro" id="IPR020103">
    <property type="entry name" value="PsdUridine_synth_cat_dom_sf"/>
</dbReference>
<comment type="similarity">
    <text evidence="2">Belongs to the pseudouridine synthase RluA family.</text>
</comment>
<dbReference type="PROSITE" id="PS01129">
    <property type="entry name" value="PSI_RLU"/>
    <property type="match status" value="1"/>
</dbReference>
<dbReference type="SUPFAM" id="SSF55174">
    <property type="entry name" value="Alpha-L RNA-binding motif"/>
    <property type="match status" value="1"/>
</dbReference>
<proteinExistence type="inferred from homology"/>
<dbReference type="PROSITE" id="PS50889">
    <property type="entry name" value="S4"/>
    <property type="match status" value="1"/>
</dbReference>
<dbReference type="GO" id="GO:0009982">
    <property type="term" value="F:pseudouridine synthase activity"/>
    <property type="evidence" value="ECO:0000318"/>
    <property type="project" value="GO_Central"/>
</dbReference>
<dbReference type="KEGG" id="smo:SELMODRAFT_107344"/>
<dbReference type="OrthoDB" id="418349at2759"/>
<dbReference type="InParanoid" id="D8S3A7"/>
<dbReference type="SUPFAM" id="SSF55120">
    <property type="entry name" value="Pseudouridine synthase"/>
    <property type="match status" value="1"/>
</dbReference>
<evidence type="ECO:0000313" key="8">
    <source>
        <dbReference type="Proteomes" id="UP000001514"/>
    </source>
</evidence>
<dbReference type="PANTHER" id="PTHR21600:SF87">
    <property type="entry name" value="RNA PSEUDOURIDYLATE SYNTHASE DOMAIN-CONTAINING PROTEIN 1"/>
    <property type="match status" value="1"/>
</dbReference>
<dbReference type="InterPro" id="IPR006224">
    <property type="entry name" value="PsdUridine_synth_RluA-like_CS"/>
</dbReference>
<dbReference type="EMBL" id="GL377600">
    <property type="protein sequence ID" value="EFJ21075.1"/>
    <property type="molecule type" value="Genomic_DNA"/>
</dbReference>
<dbReference type="OMA" id="VYLALCH"/>
<evidence type="ECO:0000256" key="1">
    <source>
        <dbReference type="ARBA" id="ARBA00000073"/>
    </source>
</evidence>
<dbReference type="Pfam" id="PF01479">
    <property type="entry name" value="S4"/>
    <property type="match status" value="1"/>
</dbReference>
<protein>
    <recommendedName>
        <fullName evidence="6">RNA-binding S4 domain-containing protein</fullName>
    </recommendedName>
</protein>
<dbReference type="Gramene" id="EFJ21075">
    <property type="protein sequence ID" value="EFJ21075"/>
    <property type="gene ID" value="SELMODRAFT_107344"/>
</dbReference>
<evidence type="ECO:0000259" key="6">
    <source>
        <dbReference type="SMART" id="SM00363"/>
    </source>
</evidence>
<dbReference type="STRING" id="88036.D8S3A7"/>
<sequence>MLVARPQLALWRSGRGWNSSSVPARILARGTHALGEYHGTIPEETVSTRIDVWLSGQLPHTSRARVQDSIRKGLALVNGKTITKPSFPVIGGDEVVCTLCGAAPLEATPERIQLDIVHEDDHVIVVNKAADMVVHPAPGHYGGTLVNAILHHCGLPAVEVSLPVMMDEESDDDEGEELSENGDQDYEKDEVEVHKARGETPSRFRGPRPVIRPGIVHRLDKGTSGLIVVAKDEQSQLSLSEQFKSRKVRRTYLSLTCGTPSTTSGRIEAEILRDPRDRKRMTTSDTVPSARNARFAASRYKVLDVLANGGVALVQWKLETGRTHQIRVHARYMGFPLLGDDVYGGTVGKANSTLLSALCATKTNSRKKIHEFTSDIRRPCLHAYSLGFEHPATEKYVHFTCPPPEDFEEAWTRLRDMKPEA</sequence>
<dbReference type="Gene3D" id="3.30.2350.10">
    <property type="entry name" value="Pseudouridine synthase"/>
    <property type="match status" value="1"/>
</dbReference>
<dbReference type="GO" id="GO:0003723">
    <property type="term" value="F:RNA binding"/>
    <property type="evidence" value="ECO:0007669"/>
    <property type="project" value="UniProtKB-KW"/>
</dbReference>
<dbReference type="PANTHER" id="PTHR21600">
    <property type="entry name" value="MITOCHONDRIAL RNA PSEUDOURIDINE SYNTHASE"/>
    <property type="match status" value="1"/>
</dbReference>
<reference evidence="7 8" key="1">
    <citation type="journal article" date="2011" name="Science">
        <title>The Selaginella genome identifies genetic changes associated with the evolution of vascular plants.</title>
        <authorList>
            <person name="Banks J.A."/>
            <person name="Nishiyama T."/>
            <person name="Hasebe M."/>
            <person name="Bowman J.L."/>
            <person name="Gribskov M."/>
            <person name="dePamphilis C."/>
            <person name="Albert V.A."/>
            <person name="Aono N."/>
            <person name="Aoyama T."/>
            <person name="Ambrose B.A."/>
            <person name="Ashton N.W."/>
            <person name="Axtell M.J."/>
            <person name="Barker E."/>
            <person name="Barker M.S."/>
            <person name="Bennetzen J.L."/>
            <person name="Bonawitz N.D."/>
            <person name="Chapple C."/>
            <person name="Cheng C."/>
            <person name="Correa L.G."/>
            <person name="Dacre M."/>
            <person name="DeBarry J."/>
            <person name="Dreyer I."/>
            <person name="Elias M."/>
            <person name="Engstrom E.M."/>
            <person name="Estelle M."/>
            <person name="Feng L."/>
            <person name="Finet C."/>
            <person name="Floyd S.K."/>
            <person name="Frommer W.B."/>
            <person name="Fujita T."/>
            <person name="Gramzow L."/>
            <person name="Gutensohn M."/>
            <person name="Harholt J."/>
            <person name="Hattori M."/>
            <person name="Heyl A."/>
            <person name="Hirai T."/>
            <person name="Hiwatashi Y."/>
            <person name="Ishikawa M."/>
            <person name="Iwata M."/>
            <person name="Karol K.G."/>
            <person name="Koehler B."/>
            <person name="Kolukisaoglu U."/>
            <person name="Kubo M."/>
            <person name="Kurata T."/>
            <person name="Lalonde S."/>
            <person name="Li K."/>
            <person name="Li Y."/>
            <person name="Litt A."/>
            <person name="Lyons E."/>
            <person name="Manning G."/>
            <person name="Maruyama T."/>
            <person name="Michael T.P."/>
            <person name="Mikami K."/>
            <person name="Miyazaki S."/>
            <person name="Morinaga S."/>
            <person name="Murata T."/>
            <person name="Mueller-Roeber B."/>
            <person name="Nelson D.R."/>
            <person name="Obara M."/>
            <person name="Oguri Y."/>
            <person name="Olmstead R.G."/>
            <person name="Onodera N."/>
            <person name="Petersen B.L."/>
            <person name="Pils B."/>
            <person name="Prigge M."/>
            <person name="Rensing S.A."/>
            <person name="Riano-Pachon D.M."/>
            <person name="Roberts A.W."/>
            <person name="Sato Y."/>
            <person name="Scheller H.V."/>
            <person name="Schulz B."/>
            <person name="Schulz C."/>
            <person name="Shakirov E.V."/>
            <person name="Shibagaki N."/>
            <person name="Shinohara N."/>
            <person name="Shippen D.E."/>
            <person name="Soerensen I."/>
            <person name="Sotooka R."/>
            <person name="Sugimoto N."/>
            <person name="Sugita M."/>
            <person name="Sumikawa N."/>
            <person name="Tanurdzic M."/>
            <person name="Theissen G."/>
            <person name="Ulvskov P."/>
            <person name="Wakazuki S."/>
            <person name="Weng J.K."/>
            <person name="Willats W.W."/>
            <person name="Wipf D."/>
            <person name="Wolf P.G."/>
            <person name="Yang L."/>
            <person name="Zimmer A.D."/>
            <person name="Zhu Q."/>
            <person name="Mitros T."/>
            <person name="Hellsten U."/>
            <person name="Loque D."/>
            <person name="Otillar R."/>
            <person name="Salamov A."/>
            <person name="Schmutz J."/>
            <person name="Shapiro H."/>
            <person name="Lindquist E."/>
            <person name="Lucas S."/>
            <person name="Rokhsar D."/>
            <person name="Grigoriev I.V."/>
        </authorList>
    </citation>
    <scope>NUCLEOTIDE SEQUENCE [LARGE SCALE GENOMIC DNA]</scope>
</reference>
<dbReference type="GO" id="GO:0000455">
    <property type="term" value="P:enzyme-directed rRNA pseudouridine synthesis"/>
    <property type="evidence" value="ECO:0000318"/>
    <property type="project" value="GO_Central"/>
</dbReference>
<keyword evidence="8" id="KW-1185">Reference proteome</keyword>
<dbReference type="CDD" id="cd00165">
    <property type="entry name" value="S4"/>
    <property type="match status" value="1"/>
</dbReference>
<dbReference type="Pfam" id="PF00849">
    <property type="entry name" value="PseudoU_synth_2"/>
    <property type="match status" value="1"/>
</dbReference>
<dbReference type="CDD" id="cd02869">
    <property type="entry name" value="PseudoU_synth_RluA_like"/>
    <property type="match status" value="1"/>
</dbReference>